<comment type="caution">
    <text evidence="1">The sequence shown here is derived from an EMBL/GenBank/DDBJ whole genome shotgun (WGS) entry which is preliminary data.</text>
</comment>
<protein>
    <submittedName>
        <fullName evidence="1">Uncharacterized protein</fullName>
    </submittedName>
</protein>
<reference evidence="1 2" key="1">
    <citation type="submission" date="2019-03" db="EMBL/GenBank/DDBJ databases">
        <title>Genomics of glacier-inhabiting Cryobacterium strains.</title>
        <authorList>
            <person name="Liu Q."/>
            <person name="Xin Y.-H."/>
        </authorList>
    </citation>
    <scope>NUCLEOTIDE SEQUENCE [LARGE SCALE GENOMIC DNA]</scope>
    <source>
        <strain evidence="1 2">TMT1-1</strain>
    </source>
</reference>
<sequence length="77" mass="8743">MLADLSVLLSQRSQCTAVDREIHQQRRSVMKENVYLSGMCTATLRDVEDQVQQASERRCTADAPDLAQDQAELYQRA</sequence>
<evidence type="ECO:0000313" key="2">
    <source>
        <dbReference type="Proteomes" id="UP000298424"/>
    </source>
</evidence>
<dbReference type="Proteomes" id="UP000298424">
    <property type="component" value="Unassembled WGS sequence"/>
</dbReference>
<gene>
    <name evidence="1" type="ORF">E3T27_11130</name>
</gene>
<accession>A0A4R8ZD82</accession>
<keyword evidence="2" id="KW-1185">Reference proteome</keyword>
<evidence type="ECO:0000313" key="1">
    <source>
        <dbReference type="EMBL" id="TFD25302.1"/>
    </source>
</evidence>
<dbReference type="RefSeq" id="WP_134572775.1">
    <property type="nucleotide sequence ID" value="NZ_SOGT01000012.1"/>
</dbReference>
<dbReference type="AlphaFoldDB" id="A0A4R8ZD82"/>
<dbReference type="EMBL" id="SOGT01000012">
    <property type="protein sequence ID" value="TFD25302.1"/>
    <property type="molecule type" value="Genomic_DNA"/>
</dbReference>
<proteinExistence type="predicted"/>
<organism evidence="1 2">
    <name type="scientific">Cryobacterium lyxosi</name>
    <dbReference type="NCBI Taxonomy" id="1259228"/>
    <lineage>
        <taxon>Bacteria</taxon>
        <taxon>Bacillati</taxon>
        <taxon>Actinomycetota</taxon>
        <taxon>Actinomycetes</taxon>
        <taxon>Micrococcales</taxon>
        <taxon>Microbacteriaceae</taxon>
        <taxon>Cryobacterium</taxon>
    </lineage>
</organism>
<name>A0A4R8ZD82_9MICO</name>
<dbReference type="OrthoDB" id="8688418at2"/>